<evidence type="ECO:0008006" key="4">
    <source>
        <dbReference type="Google" id="ProtNLM"/>
    </source>
</evidence>
<dbReference type="EMBL" id="SRLO01012087">
    <property type="protein sequence ID" value="TNN25612.1"/>
    <property type="molecule type" value="Genomic_DNA"/>
</dbReference>
<reference evidence="2 3" key="1">
    <citation type="submission" date="2019-03" db="EMBL/GenBank/DDBJ databases">
        <title>First draft genome of Liparis tanakae, snailfish: a comprehensive survey of snailfish specific genes.</title>
        <authorList>
            <person name="Kim W."/>
            <person name="Song I."/>
            <person name="Jeong J.-H."/>
            <person name="Kim D."/>
            <person name="Kim S."/>
            <person name="Ryu S."/>
            <person name="Song J.Y."/>
            <person name="Lee S.K."/>
        </authorList>
    </citation>
    <scope>NUCLEOTIDE SEQUENCE [LARGE SCALE GENOMIC DNA]</scope>
    <source>
        <tissue evidence="2">Muscle</tissue>
    </source>
</reference>
<feature type="signal peptide" evidence="1">
    <location>
        <begin position="1"/>
        <end position="19"/>
    </location>
</feature>
<sequence length="102" mass="11070">MCVRVYVCVCVCVCVCVRAAHSNLHLVALLRLGSLPAPVPQLGLLLLQAPLGDFPECLDLVPLQLEVAPLLPLAVQLLPQADDVLLQLEGRRGIRRYIGPQL</sequence>
<dbReference type="AlphaFoldDB" id="A0A4Z2EBF8"/>
<feature type="chain" id="PRO_5021499526" description="Secreted protein" evidence="1">
    <location>
        <begin position="20"/>
        <end position="102"/>
    </location>
</feature>
<keyword evidence="1" id="KW-0732">Signal</keyword>
<organism evidence="2 3">
    <name type="scientific">Liparis tanakae</name>
    <name type="common">Tanaka's snailfish</name>
    <dbReference type="NCBI Taxonomy" id="230148"/>
    <lineage>
        <taxon>Eukaryota</taxon>
        <taxon>Metazoa</taxon>
        <taxon>Chordata</taxon>
        <taxon>Craniata</taxon>
        <taxon>Vertebrata</taxon>
        <taxon>Euteleostomi</taxon>
        <taxon>Actinopterygii</taxon>
        <taxon>Neopterygii</taxon>
        <taxon>Teleostei</taxon>
        <taxon>Neoteleostei</taxon>
        <taxon>Acanthomorphata</taxon>
        <taxon>Eupercaria</taxon>
        <taxon>Perciformes</taxon>
        <taxon>Cottioidei</taxon>
        <taxon>Cottales</taxon>
        <taxon>Liparidae</taxon>
        <taxon>Liparis</taxon>
    </lineage>
</organism>
<comment type="caution">
    <text evidence="2">The sequence shown here is derived from an EMBL/GenBank/DDBJ whole genome shotgun (WGS) entry which is preliminary data.</text>
</comment>
<evidence type="ECO:0000313" key="2">
    <source>
        <dbReference type="EMBL" id="TNN25612.1"/>
    </source>
</evidence>
<accession>A0A4Z2EBF8</accession>
<name>A0A4Z2EBF8_9TELE</name>
<evidence type="ECO:0000256" key="1">
    <source>
        <dbReference type="SAM" id="SignalP"/>
    </source>
</evidence>
<dbReference type="Proteomes" id="UP000314294">
    <property type="component" value="Unassembled WGS sequence"/>
</dbReference>
<protein>
    <recommendedName>
        <fullName evidence="4">Secreted protein</fullName>
    </recommendedName>
</protein>
<proteinExistence type="predicted"/>
<gene>
    <name evidence="2" type="ORF">EYF80_064257</name>
</gene>
<evidence type="ECO:0000313" key="3">
    <source>
        <dbReference type="Proteomes" id="UP000314294"/>
    </source>
</evidence>
<keyword evidence="3" id="KW-1185">Reference proteome</keyword>